<dbReference type="EMBL" id="GBXM01010767">
    <property type="protein sequence ID" value="JAH97810.1"/>
    <property type="molecule type" value="Transcribed_RNA"/>
</dbReference>
<reference evidence="1" key="1">
    <citation type="submission" date="2014-11" db="EMBL/GenBank/DDBJ databases">
        <authorList>
            <person name="Amaro Gonzalez C."/>
        </authorList>
    </citation>
    <scope>NUCLEOTIDE SEQUENCE</scope>
</reference>
<dbReference type="AlphaFoldDB" id="A0A0E9X7K4"/>
<accession>A0A0E9X7K4</accession>
<sequence>MVRGKISNICIYITTILQQCRSVSQILLGWSACGHFTTTRHYSPREYGFHRYHLLHRARLTITTVLIMDSNEHIFMQLHIGWAM</sequence>
<organism evidence="1">
    <name type="scientific">Anguilla anguilla</name>
    <name type="common">European freshwater eel</name>
    <name type="synonym">Muraena anguilla</name>
    <dbReference type="NCBI Taxonomy" id="7936"/>
    <lineage>
        <taxon>Eukaryota</taxon>
        <taxon>Metazoa</taxon>
        <taxon>Chordata</taxon>
        <taxon>Craniata</taxon>
        <taxon>Vertebrata</taxon>
        <taxon>Euteleostomi</taxon>
        <taxon>Actinopterygii</taxon>
        <taxon>Neopterygii</taxon>
        <taxon>Teleostei</taxon>
        <taxon>Anguilliformes</taxon>
        <taxon>Anguillidae</taxon>
        <taxon>Anguilla</taxon>
    </lineage>
</organism>
<proteinExistence type="predicted"/>
<name>A0A0E9X7K4_ANGAN</name>
<dbReference type="PROSITE" id="PS51257">
    <property type="entry name" value="PROKAR_LIPOPROTEIN"/>
    <property type="match status" value="1"/>
</dbReference>
<reference evidence="1" key="2">
    <citation type="journal article" date="2015" name="Fish Shellfish Immunol.">
        <title>Early steps in the European eel (Anguilla anguilla)-Vibrio vulnificus interaction in the gills: Role of the RtxA13 toxin.</title>
        <authorList>
            <person name="Callol A."/>
            <person name="Pajuelo D."/>
            <person name="Ebbesson L."/>
            <person name="Teles M."/>
            <person name="MacKenzie S."/>
            <person name="Amaro C."/>
        </authorList>
    </citation>
    <scope>NUCLEOTIDE SEQUENCE</scope>
</reference>
<protein>
    <submittedName>
        <fullName evidence="1">Uncharacterized protein</fullName>
    </submittedName>
</protein>
<evidence type="ECO:0000313" key="1">
    <source>
        <dbReference type="EMBL" id="JAH97810.1"/>
    </source>
</evidence>